<proteinExistence type="inferred from homology"/>
<dbReference type="NCBIfam" id="TIGR01509">
    <property type="entry name" value="HAD-SF-IA-v3"/>
    <property type="match status" value="1"/>
</dbReference>
<dbReference type="SFLD" id="SFLDG01129">
    <property type="entry name" value="C1.5:_HAD__Beta-PGM__Phosphata"/>
    <property type="match status" value="1"/>
</dbReference>
<dbReference type="Pfam" id="PF00702">
    <property type="entry name" value="Hydrolase"/>
    <property type="match status" value="1"/>
</dbReference>
<dbReference type="NCBIfam" id="TIGR02009">
    <property type="entry name" value="PGMB-YQAB-SF"/>
    <property type="match status" value="1"/>
</dbReference>
<dbReference type="RefSeq" id="WP_150940025.1">
    <property type="nucleotide sequence ID" value="NZ_VYTZ01000022.1"/>
</dbReference>
<keyword evidence="6" id="KW-0413">Isomerase</keyword>
<feature type="region of interest" description="Disordered" evidence="11">
    <location>
        <begin position="80"/>
        <end position="99"/>
    </location>
</feature>
<dbReference type="InterPro" id="IPR036412">
    <property type="entry name" value="HAD-like_sf"/>
</dbReference>
<evidence type="ECO:0000313" key="13">
    <source>
        <dbReference type="Proteomes" id="UP000327011"/>
    </source>
</evidence>
<dbReference type="EMBL" id="VYTZ01000022">
    <property type="protein sequence ID" value="KAA9373555.1"/>
    <property type="molecule type" value="Genomic_DNA"/>
</dbReference>
<dbReference type="SUPFAM" id="SSF56784">
    <property type="entry name" value="HAD-like"/>
    <property type="match status" value="1"/>
</dbReference>
<comment type="catalytic activity">
    <reaction evidence="8">
        <text>beta-D-glucose 1-phosphate = beta-D-glucose 6-phosphate</text>
        <dbReference type="Rhea" id="RHEA:20113"/>
        <dbReference type="ChEBI" id="CHEBI:57684"/>
        <dbReference type="ChEBI" id="CHEBI:58247"/>
        <dbReference type="EC" id="5.4.2.6"/>
    </reaction>
</comment>
<evidence type="ECO:0000256" key="11">
    <source>
        <dbReference type="SAM" id="MobiDB-lite"/>
    </source>
</evidence>
<evidence type="ECO:0000256" key="10">
    <source>
        <dbReference type="ARBA" id="ARBA00044991"/>
    </source>
</evidence>
<dbReference type="InterPro" id="IPR010976">
    <property type="entry name" value="B-phosphoglucomutase_hydrolase"/>
</dbReference>
<reference evidence="12 13" key="1">
    <citation type="submission" date="2019-09" db="EMBL/GenBank/DDBJ databases">
        <title>Screening of Novel Bioactive Compounds from Soil-Associated.</title>
        <authorList>
            <person name="Gong X."/>
        </authorList>
    </citation>
    <scope>NUCLEOTIDE SEQUENCE [LARGE SCALE GENOMIC DNA]</scope>
    <source>
        <strain evidence="12 13">Gxj-6</strain>
    </source>
</reference>
<evidence type="ECO:0000256" key="4">
    <source>
        <dbReference type="ARBA" id="ARBA00022723"/>
    </source>
</evidence>
<keyword evidence="5" id="KW-0460">Magnesium</keyword>
<dbReference type="PANTHER" id="PTHR46193:SF18">
    <property type="entry name" value="HEXITOL PHOSPHATASE B"/>
    <property type="match status" value="1"/>
</dbReference>
<dbReference type="InterPro" id="IPR023214">
    <property type="entry name" value="HAD_sf"/>
</dbReference>
<dbReference type="Gene3D" id="1.10.150.240">
    <property type="entry name" value="Putative phosphatase, domain 2"/>
    <property type="match status" value="1"/>
</dbReference>
<protein>
    <recommendedName>
        <fullName evidence="10">Beta-phosphoglucomutase</fullName>
        <ecNumber evidence="9">5.4.2.6</ecNumber>
    </recommendedName>
</protein>
<dbReference type="Gene3D" id="3.40.50.1000">
    <property type="entry name" value="HAD superfamily/HAD-like"/>
    <property type="match status" value="1"/>
</dbReference>
<evidence type="ECO:0000256" key="3">
    <source>
        <dbReference type="ARBA" id="ARBA00022553"/>
    </source>
</evidence>
<evidence type="ECO:0000313" key="12">
    <source>
        <dbReference type="EMBL" id="KAA9373555.1"/>
    </source>
</evidence>
<accession>A0A5J5JR99</accession>
<evidence type="ECO:0000256" key="6">
    <source>
        <dbReference type="ARBA" id="ARBA00023235"/>
    </source>
</evidence>
<keyword evidence="4" id="KW-0479">Metal-binding</keyword>
<dbReference type="GO" id="GO:0008801">
    <property type="term" value="F:beta-phosphoglucomutase activity"/>
    <property type="evidence" value="ECO:0007669"/>
    <property type="project" value="UniProtKB-EC"/>
</dbReference>
<evidence type="ECO:0000256" key="9">
    <source>
        <dbReference type="ARBA" id="ARBA00044968"/>
    </source>
</evidence>
<evidence type="ECO:0000256" key="2">
    <source>
        <dbReference type="ARBA" id="ARBA00006171"/>
    </source>
</evidence>
<dbReference type="Proteomes" id="UP000327011">
    <property type="component" value="Unassembled WGS sequence"/>
</dbReference>
<dbReference type="AlphaFoldDB" id="A0A5J5JR99"/>
<keyword evidence="13" id="KW-1185">Reference proteome</keyword>
<comment type="cofactor">
    <cofactor evidence="1">
        <name>Mg(2+)</name>
        <dbReference type="ChEBI" id="CHEBI:18420"/>
    </cofactor>
</comment>
<name>A0A5J5JR99_9ACTN</name>
<gene>
    <name evidence="12" type="ORF">F5972_34675</name>
</gene>
<keyword evidence="12" id="KW-0378">Hydrolase</keyword>
<evidence type="ECO:0000256" key="1">
    <source>
        <dbReference type="ARBA" id="ARBA00001946"/>
    </source>
</evidence>
<sequence length="255" mass="27231">MLGLPERVRGCLFDMDGVLTRTARVHAAAWKEMFDAFLHDRALATGTPFVPFDETGDYDRYVDGRKRLDGTREFLRSRDITLPEGEPDDPPGMPTLNGLSNRKNALVQAVLDRQGVEVFEGSVRYLRAVGEAGLRRAVVSSSANTARVLAAAGLAEMFDARIDGVVAAERGLAGKPAPDMFLAAAEALGIPPDAAAVFEDALAGVAAGRAGGFAWVVGVDRANQARALRDNGADAVVSDLADLLDEQPDQRPDER</sequence>
<dbReference type="PANTHER" id="PTHR46193">
    <property type="entry name" value="6-PHOSPHOGLUCONATE PHOSPHATASE"/>
    <property type="match status" value="1"/>
</dbReference>
<dbReference type="SFLD" id="SFLDS00003">
    <property type="entry name" value="Haloacid_Dehalogenase"/>
    <property type="match status" value="1"/>
</dbReference>
<organism evidence="12 13">
    <name type="scientific">Microbispora cellulosiformans</name>
    <dbReference type="NCBI Taxonomy" id="2614688"/>
    <lineage>
        <taxon>Bacteria</taxon>
        <taxon>Bacillati</taxon>
        <taxon>Actinomycetota</taxon>
        <taxon>Actinomycetes</taxon>
        <taxon>Streptosporangiales</taxon>
        <taxon>Streptosporangiaceae</taxon>
        <taxon>Microbispora</taxon>
    </lineage>
</organism>
<comment type="similarity">
    <text evidence="2">Belongs to the HAD-like hydrolase superfamily. CbbY/CbbZ/Gph/YieH family.</text>
</comment>
<comment type="caution">
    <text evidence="12">The sequence shown here is derived from an EMBL/GenBank/DDBJ whole genome shotgun (WGS) entry which is preliminary data.</text>
</comment>
<keyword evidence="3" id="KW-0597">Phosphoprotein</keyword>
<evidence type="ECO:0000256" key="8">
    <source>
        <dbReference type="ARBA" id="ARBA00044926"/>
    </source>
</evidence>
<evidence type="ECO:0000256" key="5">
    <source>
        <dbReference type="ARBA" id="ARBA00022842"/>
    </source>
</evidence>
<keyword evidence="7" id="KW-0119">Carbohydrate metabolism</keyword>
<evidence type="ECO:0000256" key="7">
    <source>
        <dbReference type="ARBA" id="ARBA00023277"/>
    </source>
</evidence>
<dbReference type="GO" id="GO:0046872">
    <property type="term" value="F:metal ion binding"/>
    <property type="evidence" value="ECO:0007669"/>
    <property type="project" value="UniProtKB-KW"/>
</dbReference>
<dbReference type="EC" id="5.4.2.6" evidence="9"/>
<dbReference type="InterPro" id="IPR051600">
    <property type="entry name" value="Beta-PGM-like"/>
</dbReference>
<dbReference type="InterPro" id="IPR023198">
    <property type="entry name" value="PGP-like_dom2"/>
</dbReference>
<dbReference type="GO" id="GO:0016787">
    <property type="term" value="F:hydrolase activity"/>
    <property type="evidence" value="ECO:0007669"/>
    <property type="project" value="UniProtKB-KW"/>
</dbReference>
<dbReference type="InterPro" id="IPR006439">
    <property type="entry name" value="HAD-SF_hydro_IA"/>
</dbReference>